<evidence type="ECO:0000256" key="2">
    <source>
        <dbReference type="ARBA" id="ARBA00022598"/>
    </source>
</evidence>
<name>A0A7C4UCL1_UNCW3</name>
<dbReference type="InterPro" id="IPR006195">
    <property type="entry name" value="aa-tRNA-synth_II"/>
</dbReference>
<evidence type="ECO:0000256" key="1">
    <source>
        <dbReference type="ARBA" id="ARBA00008226"/>
    </source>
</evidence>
<dbReference type="EC" id="6.1.1.22" evidence="7"/>
<evidence type="ECO:0000256" key="7">
    <source>
        <dbReference type="HAMAP-Rule" id="MF_00534"/>
    </source>
</evidence>
<dbReference type="EMBL" id="DTHG01000051">
    <property type="protein sequence ID" value="HGW91732.1"/>
    <property type="molecule type" value="Genomic_DNA"/>
</dbReference>
<keyword evidence="5 7" id="KW-0648">Protein biosynthesis</keyword>
<dbReference type="Gene3D" id="3.30.930.10">
    <property type="entry name" value="Bira Bifunctional Protein, Domain 2"/>
    <property type="match status" value="1"/>
</dbReference>
<dbReference type="GO" id="GO:0005524">
    <property type="term" value="F:ATP binding"/>
    <property type="evidence" value="ECO:0007669"/>
    <property type="project" value="UniProtKB-UniRule"/>
</dbReference>
<dbReference type="NCBIfam" id="NF003483">
    <property type="entry name" value="PRK05159.1"/>
    <property type="match status" value="1"/>
</dbReference>
<dbReference type="InterPro" id="IPR004365">
    <property type="entry name" value="NA-bd_OB_tRNA"/>
</dbReference>
<evidence type="ECO:0000256" key="6">
    <source>
        <dbReference type="ARBA" id="ARBA00023146"/>
    </source>
</evidence>
<dbReference type="GO" id="GO:0005737">
    <property type="term" value="C:cytoplasm"/>
    <property type="evidence" value="ECO:0007669"/>
    <property type="project" value="UniProtKB-SubCell"/>
</dbReference>
<dbReference type="InterPro" id="IPR004522">
    <property type="entry name" value="Asn-tRNA-ligase"/>
</dbReference>
<dbReference type="NCBIfam" id="TIGR00457">
    <property type="entry name" value="asnS"/>
    <property type="match status" value="1"/>
</dbReference>
<dbReference type="PRINTS" id="PR01042">
    <property type="entry name" value="TRNASYNTHASP"/>
</dbReference>
<gene>
    <name evidence="7" type="primary">asnS</name>
    <name evidence="9" type="ORF">ENV67_04230</name>
</gene>
<reference evidence="9" key="1">
    <citation type="journal article" date="2020" name="mSystems">
        <title>Genome- and Community-Level Interaction Insights into Carbon Utilization and Element Cycling Functions of Hydrothermarchaeota in Hydrothermal Sediment.</title>
        <authorList>
            <person name="Zhou Z."/>
            <person name="Liu Y."/>
            <person name="Xu W."/>
            <person name="Pan J."/>
            <person name="Luo Z.H."/>
            <person name="Li M."/>
        </authorList>
    </citation>
    <scope>NUCLEOTIDE SEQUENCE [LARGE SCALE GENOMIC DNA]</scope>
    <source>
        <strain evidence="9">SpSt-780</strain>
    </source>
</reference>
<evidence type="ECO:0000259" key="8">
    <source>
        <dbReference type="PROSITE" id="PS50862"/>
    </source>
</evidence>
<dbReference type="CDD" id="cd00776">
    <property type="entry name" value="AsxRS_core"/>
    <property type="match status" value="1"/>
</dbReference>
<dbReference type="GO" id="GO:0004816">
    <property type="term" value="F:asparagine-tRNA ligase activity"/>
    <property type="evidence" value="ECO:0007669"/>
    <property type="project" value="UniProtKB-UniRule"/>
</dbReference>
<dbReference type="InterPro" id="IPR002312">
    <property type="entry name" value="Asp/Asn-tRNA-synth_IIb"/>
</dbReference>
<keyword evidence="3 7" id="KW-0547">Nucleotide-binding</keyword>
<comment type="subcellular location">
    <subcellularLocation>
        <location evidence="7">Cytoplasm</location>
    </subcellularLocation>
</comment>
<dbReference type="Gene3D" id="2.40.50.140">
    <property type="entry name" value="Nucleic acid-binding proteins"/>
    <property type="match status" value="1"/>
</dbReference>
<dbReference type="InterPro" id="IPR012340">
    <property type="entry name" value="NA-bd_OB-fold"/>
</dbReference>
<evidence type="ECO:0000256" key="3">
    <source>
        <dbReference type="ARBA" id="ARBA00022741"/>
    </source>
</evidence>
<dbReference type="SUPFAM" id="SSF55681">
    <property type="entry name" value="Class II aaRS and biotin synthetases"/>
    <property type="match status" value="1"/>
</dbReference>
<proteinExistence type="inferred from homology"/>
<protein>
    <recommendedName>
        <fullName evidence="7">Asparagine--tRNA ligase</fullName>
        <ecNumber evidence="7">6.1.1.22</ecNumber>
    </recommendedName>
    <alternativeName>
        <fullName evidence="7">Asparaginyl-tRNA synthetase</fullName>
        <shortName evidence="7">AsnRS</shortName>
    </alternativeName>
</protein>
<dbReference type="PANTHER" id="PTHR22594">
    <property type="entry name" value="ASPARTYL/LYSYL-TRNA SYNTHETASE"/>
    <property type="match status" value="1"/>
</dbReference>
<sequence>MKWIYIDEIEKYAGEDVELRGWVFNIRTSGKLIFLLLRDGTGIIQCVISLNDVGEEKFNIAKELTQESSLIVRGKVREDKRAPGGYEITVLDLELIFLTKDYPITPKEHGTAFLMDHRHLWIRSRRQNAILRIRSEVIQAVRDFFYENKFVMLDAPIFTPSACEGTTTLFEVKYFDKLAYLSQSGQLYNEAGCLAFGKVYCFGPSFRAEKSKTRRHLTEFWQVEPEMAFAHIDDAMEYAEKLVVYIIERVLERKRKEFEILERDISKLEGIKTPFPRISYRDAIKKINELGEKIKYGEDFGSPHETILSESFNTPFFVHRFPADIKAFYMRKDPEDETLSLSFDMLAPEGYGEIVGGGEREYDINKLIDSIKKHNLPMEAFEWYIDLRRYGSVPHAGFGLGIERTICWICKLPHVRESIPFPRMLDTIYP</sequence>
<dbReference type="GO" id="GO:0006421">
    <property type="term" value="P:asparaginyl-tRNA aminoacylation"/>
    <property type="evidence" value="ECO:0007669"/>
    <property type="project" value="UniProtKB-UniRule"/>
</dbReference>
<dbReference type="AlphaFoldDB" id="A0A7C4UCL1"/>
<evidence type="ECO:0000313" key="9">
    <source>
        <dbReference type="EMBL" id="HGW91732.1"/>
    </source>
</evidence>
<feature type="domain" description="Aminoacyl-transfer RNA synthetases class-II family profile" evidence="8">
    <location>
        <begin position="131"/>
        <end position="420"/>
    </location>
</feature>
<dbReference type="HAMAP" id="MF_00534">
    <property type="entry name" value="Asn_tRNA_synth"/>
    <property type="match status" value="1"/>
</dbReference>
<comment type="catalytic activity">
    <reaction evidence="7">
        <text>tRNA(Asn) + L-asparagine + ATP = L-asparaginyl-tRNA(Asn) + AMP + diphosphate + H(+)</text>
        <dbReference type="Rhea" id="RHEA:11180"/>
        <dbReference type="Rhea" id="RHEA-COMP:9659"/>
        <dbReference type="Rhea" id="RHEA-COMP:9674"/>
        <dbReference type="ChEBI" id="CHEBI:15378"/>
        <dbReference type="ChEBI" id="CHEBI:30616"/>
        <dbReference type="ChEBI" id="CHEBI:33019"/>
        <dbReference type="ChEBI" id="CHEBI:58048"/>
        <dbReference type="ChEBI" id="CHEBI:78442"/>
        <dbReference type="ChEBI" id="CHEBI:78515"/>
        <dbReference type="ChEBI" id="CHEBI:456215"/>
        <dbReference type="EC" id="6.1.1.22"/>
    </reaction>
</comment>
<comment type="caution">
    <text evidence="9">The sequence shown here is derived from an EMBL/GenBank/DDBJ whole genome shotgun (WGS) entry which is preliminary data.</text>
</comment>
<dbReference type="InterPro" id="IPR045864">
    <property type="entry name" value="aa-tRNA-synth_II/BPL/LPL"/>
</dbReference>
<dbReference type="NCBIfam" id="NF003037">
    <property type="entry name" value="PRK03932.1"/>
    <property type="match status" value="1"/>
</dbReference>
<dbReference type="CDD" id="cd04323">
    <property type="entry name" value="AsnRS_cyto_like_N"/>
    <property type="match status" value="1"/>
</dbReference>
<keyword evidence="4 7" id="KW-0067">ATP-binding</keyword>
<dbReference type="SUPFAM" id="SSF50249">
    <property type="entry name" value="Nucleic acid-binding proteins"/>
    <property type="match status" value="1"/>
</dbReference>
<dbReference type="Pfam" id="PF01336">
    <property type="entry name" value="tRNA_anti-codon"/>
    <property type="match status" value="1"/>
</dbReference>
<keyword evidence="6 7" id="KW-0030">Aminoacyl-tRNA synthetase</keyword>
<keyword evidence="2 7" id="KW-0436">Ligase</keyword>
<evidence type="ECO:0000256" key="4">
    <source>
        <dbReference type="ARBA" id="ARBA00022840"/>
    </source>
</evidence>
<dbReference type="GO" id="GO:0003676">
    <property type="term" value="F:nucleic acid binding"/>
    <property type="evidence" value="ECO:0007669"/>
    <property type="project" value="InterPro"/>
</dbReference>
<comment type="subunit">
    <text evidence="7">Homodimer.</text>
</comment>
<evidence type="ECO:0000256" key="5">
    <source>
        <dbReference type="ARBA" id="ARBA00022917"/>
    </source>
</evidence>
<comment type="similarity">
    <text evidence="1 7">Belongs to the class-II aminoacyl-tRNA synthetase family.</text>
</comment>
<dbReference type="PROSITE" id="PS50862">
    <property type="entry name" value="AA_TRNA_LIGASE_II"/>
    <property type="match status" value="1"/>
</dbReference>
<dbReference type="InterPro" id="IPR004364">
    <property type="entry name" value="Aa-tRNA-synt_II"/>
</dbReference>
<dbReference type="PANTHER" id="PTHR22594:SF34">
    <property type="entry name" value="ASPARAGINE--TRNA LIGASE, MITOCHONDRIAL-RELATED"/>
    <property type="match status" value="1"/>
</dbReference>
<keyword evidence="7" id="KW-0963">Cytoplasm</keyword>
<dbReference type="Pfam" id="PF00152">
    <property type="entry name" value="tRNA-synt_2"/>
    <property type="match status" value="1"/>
</dbReference>
<organism evidence="9">
    <name type="scientific">candidate division WOR-3 bacterium</name>
    <dbReference type="NCBI Taxonomy" id="2052148"/>
    <lineage>
        <taxon>Bacteria</taxon>
        <taxon>Bacteria division WOR-3</taxon>
    </lineage>
</organism>
<accession>A0A7C4UCL1</accession>